<proteinExistence type="predicted"/>
<accession>A0A0S4KL34</accession>
<feature type="compositionally biased region" description="Basic and acidic residues" evidence="1">
    <location>
        <begin position="265"/>
        <end position="277"/>
    </location>
</feature>
<gene>
    <name evidence="2" type="ORF">BSAL_22860</name>
</gene>
<feature type="region of interest" description="Disordered" evidence="1">
    <location>
        <begin position="64"/>
        <end position="104"/>
    </location>
</feature>
<feature type="region of interest" description="Disordered" evidence="1">
    <location>
        <begin position="246"/>
        <end position="277"/>
    </location>
</feature>
<feature type="region of interest" description="Disordered" evidence="1">
    <location>
        <begin position="350"/>
        <end position="376"/>
    </location>
</feature>
<feature type="compositionally biased region" description="Basic and acidic residues" evidence="1">
    <location>
        <begin position="78"/>
        <end position="92"/>
    </location>
</feature>
<dbReference type="AlphaFoldDB" id="A0A0S4KL34"/>
<sequence length="494" mass="53612">MQQEICAQIKLSSDLVNAIRSGNVEARWHQEGPPPHRVEFVSKIDASIVLATFTTNVAPPNHLLVGSAQTTPSAPHLQKADKSHDDVKHDGASDGAASSDTNTTTSTNVLITSEIIDASIAKHLAKQVKPVSLESLIKHVHSEHAATPRNVIERAVQKAFEDAPGGAKSVVEIPPRLASIVSPNWYDTFEDRKRAANRISILLGRQQLPFEHWINYVDKDVFLDLHSPGGIMSGMSAKVTAAADVAAPSDVEGDDSHNSGAAARRSREGDDGAADDLKRKRRRIEHLREIDVVDWEGAGSLFNTSAVAAATGGRSGNIDEIECLVNTLLAKRRVEEHEALEKTGSSIPNIVLRLDDGHPSTTTTTSASAASSPSPSVGITQLVQWLADVESRLSSHETVCSQLRHILIEQYDLLLLGGVKRDESNNNAILPLASEIENWLAPQLPVRQRLLVVLRKLRFEISHQVREDNDRTFINSLLQEFDVTSTTVAASTAA</sequence>
<reference evidence="3" key="1">
    <citation type="submission" date="2015-09" db="EMBL/GenBank/DDBJ databases">
        <authorList>
            <consortium name="Pathogen Informatics"/>
        </authorList>
    </citation>
    <scope>NUCLEOTIDE SEQUENCE [LARGE SCALE GENOMIC DNA]</scope>
    <source>
        <strain evidence="3">Lake Konstanz</strain>
    </source>
</reference>
<evidence type="ECO:0000313" key="3">
    <source>
        <dbReference type="Proteomes" id="UP000051952"/>
    </source>
</evidence>
<name>A0A0S4KL34_BODSA</name>
<keyword evidence="3" id="KW-1185">Reference proteome</keyword>
<protein>
    <submittedName>
        <fullName evidence="2">Uncharacterized protein</fullName>
    </submittedName>
</protein>
<feature type="compositionally biased region" description="Low complexity" evidence="1">
    <location>
        <begin position="93"/>
        <end position="104"/>
    </location>
</feature>
<dbReference type="VEuPathDB" id="TriTrypDB:BSAL_22860"/>
<feature type="compositionally biased region" description="Low complexity" evidence="1">
    <location>
        <begin position="359"/>
        <end position="376"/>
    </location>
</feature>
<evidence type="ECO:0000313" key="2">
    <source>
        <dbReference type="EMBL" id="CUI15079.1"/>
    </source>
</evidence>
<organism evidence="2 3">
    <name type="scientific">Bodo saltans</name>
    <name type="common">Flagellated protozoan</name>
    <dbReference type="NCBI Taxonomy" id="75058"/>
    <lineage>
        <taxon>Eukaryota</taxon>
        <taxon>Discoba</taxon>
        <taxon>Euglenozoa</taxon>
        <taxon>Kinetoplastea</taxon>
        <taxon>Metakinetoplastina</taxon>
        <taxon>Eubodonida</taxon>
        <taxon>Bodonidae</taxon>
        <taxon>Bodo</taxon>
    </lineage>
</organism>
<evidence type="ECO:0000256" key="1">
    <source>
        <dbReference type="SAM" id="MobiDB-lite"/>
    </source>
</evidence>
<dbReference type="EMBL" id="CYKH01001760">
    <property type="protein sequence ID" value="CUI15079.1"/>
    <property type="molecule type" value="Genomic_DNA"/>
</dbReference>
<dbReference type="Proteomes" id="UP000051952">
    <property type="component" value="Unassembled WGS sequence"/>
</dbReference>